<evidence type="ECO:0000256" key="2">
    <source>
        <dbReference type="SAM" id="SignalP"/>
    </source>
</evidence>
<dbReference type="EMBL" id="CP003488">
    <property type="protein sequence ID" value="AFH94049.1"/>
    <property type="molecule type" value="Genomic_DNA"/>
</dbReference>
<reference evidence="3 4" key="1">
    <citation type="journal article" date="2012" name="J. Bacteriol.">
        <title>Complete Genome Sequence of Providencia stuartii Clinical Isolate MRSN 2154.</title>
        <authorList>
            <person name="Clifford R.J."/>
            <person name="Hang J."/>
            <person name="Riley M.C."/>
            <person name="Onmus-Leone F."/>
            <person name="Kuschner R.A."/>
            <person name="Lesho E.P."/>
            <person name="Waterman P.E."/>
        </authorList>
    </citation>
    <scope>NUCLEOTIDE SEQUENCE [LARGE SCALE GENOMIC DNA]</scope>
    <source>
        <strain evidence="3 4">MRSN 2154</strain>
    </source>
</reference>
<proteinExistence type="predicted"/>
<feature type="chain" id="PRO_5007303681" description="Capsule assembly Wzi family protein" evidence="2">
    <location>
        <begin position="25"/>
        <end position="479"/>
    </location>
</feature>
<evidence type="ECO:0000256" key="1">
    <source>
        <dbReference type="SAM" id="Coils"/>
    </source>
</evidence>
<keyword evidence="1" id="KW-0175">Coiled coil</keyword>
<feature type="coiled-coil region" evidence="1">
    <location>
        <begin position="65"/>
        <end position="92"/>
    </location>
</feature>
<accession>A0A140NKP4</accession>
<gene>
    <name evidence="3" type="ordered locus">S70_10990</name>
</gene>
<feature type="signal peptide" evidence="2">
    <location>
        <begin position="1"/>
        <end position="24"/>
    </location>
</feature>
<dbReference type="AlphaFoldDB" id="A0A140NKP4"/>
<dbReference type="KEGG" id="psi:S70_10990"/>
<dbReference type="Proteomes" id="UP000005012">
    <property type="component" value="Chromosome"/>
</dbReference>
<dbReference type="OrthoDB" id="101884at2"/>
<protein>
    <recommendedName>
        <fullName evidence="5">Capsule assembly Wzi family protein</fullName>
    </recommendedName>
</protein>
<dbReference type="InterPro" id="IPR026950">
    <property type="entry name" value="Caps_assemb_Wzi"/>
</dbReference>
<dbReference type="Gene3D" id="2.40.160.130">
    <property type="entry name" value="Capsule assembly protein Wzi"/>
    <property type="match status" value="1"/>
</dbReference>
<dbReference type="RefSeq" id="WP_014657230.1">
    <property type="nucleotide sequence ID" value="NC_017731.1"/>
</dbReference>
<sequence length="479" mass="53747">MKKIKLTKLAILTVLGVMSGNTLAGGLVLPDNNLRNDLAWLSERNVIQISLSTWPLSSEEITRSLNNANITNSEQEAIVQRIKQQLSRTKNNLQLQTYLSTSKPSMPQGFAQSEYSDFRYTVEGNHSTDDVDLNLKANAERALRVENGSDYNLNGSYGGVKIWNQWVSFGEIPQWWGPGHDGSLIRTDAARPVTGFLIQRADQSPFETPWLSWIGSWQYQLTAGQIKQYSSQPHTKLIGLRMTMNPTDFFELGGSRVVMWGGEGRPNNWNSFWNAMAGKDNTGDQNDDPGNQLAGLDAKIKLYPLIGLPVSVYGQMIGEDEAGMFPSKNAFMGGIEGYHTAWGQPLSWYIEGSNTHTEWNKNGVMYRHFIYKDGYYQQGAPLGHAMGGDGRMLSAKVEYTLDDDNRVSTRLVYAKVNKESYPQNKIYPKSETIKGVDLGWWHNFDNMVSTDAKVWVSKTDYDTSDDIGASVMVTVPFEW</sequence>
<dbReference type="PATRIC" id="fig|1157951.4.peg.2208"/>
<dbReference type="InterPro" id="IPR038636">
    <property type="entry name" value="Wzi_sf"/>
</dbReference>
<organism evidence="3 4">
    <name type="scientific">Providencia stuartii (strain MRSN 2154)</name>
    <dbReference type="NCBI Taxonomy" id="1157951"/>
    <lineage>
        <taxon>Bacteria</taxon>
        <taxon>Pseudomonadati</taxon>
        <taxon>Pseudomonadota</taxon>
        <taxon>Gammaproteobacteria</taxon>
        <taxon>Enterobacterales</taxon>
        <taxon>Morganellaceae</taxon>
        <taxon>Providencia</taxon>
    </lineage>
</organism>
<reference evidence="4" key="2">
    <citation type="submission" date="2012-04" db="EMBL/GenBank/DDBJ databases">
        <title>Complete genome sequence of Providencia stuartii clinical isolate MRSN 2154.</title>
        <authorList>
            <person name="Clifford R.J."/>
            <person name="Hang J."/>
            <person name="Riley M.C."/>
            <person name="Onmus-Leone F."/>
            <person name="Kuschner R.A."/>
            <person name="Lesho E.P."/>
            <person name="Waterman P.E."/>
        </authorList>
    </citation>
    <scope>NUCLEOTIDE SEQUENCE [LARGE SCALE GENOMIC DNA]</scope>
    <source>
        <strain evidence="4">MRSN 2154</strain>
    </source>
</reference>
<name>A0A140NKP4_PROSM</name>
<dbReference type="HOGENOM" id="CLU_042404_0_0_6"/>
<dbReference type="Pfam" id="PF14052">
    <property type="entry name" value="Caps_assemb_Wzi"/>
    <property type="match status" value="1"/>
</dbReference>
<evidence type="ECO:0008006" key="5">
    <source>
        <dbReference type="Google" id="ProtNLM"/>
    </source>
</evidence>
<evidence type="ECO:0000313" key="3">
    <source>
        <dbReference type="EMBL" id="AFH94049.1"/>
    </source>
</evidence>
<keyword evidence="2" id="KW-0732">Signal</keyword>
<evidence type="ECO:0000313" key="4">
    <source>
        <dbReference type="Proteomes" id="UP000005012"/>
    </source>
</evidence>